<dbReference type="InterPro" id="IPR010652">
    <property type="entry name" value="DUF1232"/>
</dbReference>
<feature type="transmembrane region" description="Helical" evidence="5">
    <location>
        <begin position="114"/>
        <end position="136"/>
    </location>
</feature>
<keyword evidence="2 5" id="KW-0812">Transmembrane</keyword>
<keyword evidence="8" id="KW-1185">Reference proteome</keyword>
<keyword evidence="4 5" id="KW-0472">Membrane</keyword>
<feature type="transmembrane region" description="Helical" evidence="5">
    <location>
        <begin position="47"/>
        <end position="66"/>
    </location>
</feature>
<dbReference type="RefSeq" id="WP_354532421.1">
    <property type="nucleotide sequence ID" value="NZ_JBEPLJ010000016.1"/>
</dbReference>
<evidence type="ECO:0000313" key="7">
    <source>
        <dbReference type="EMBL" id="MET3587740.1"/>
    </source>
</evidence>
<accession>A0ABV2HB14</accession>
<comment type="subcellular location">
    <subcellularLocation>
        <location evidence="1">Endomembrane system</location>
        <topology evidence="1">Multi-pass membrane protein</topology>
    </subcellularLocation>
</comment>
<dbReference type="EMBL" id="JBEPLJ010000016">
    <property type="protein sequence ID" value="MET3587740.1"/>
    <property type="molecule type" value="Genomic_DNA"/>
</dbReference>
<feature type="transmembrane region" description="Helical" evidence="5">
    <location>
        <begin position="72"/>
        <end position="93"/>
    </location>
</feature>
<reference evidence="7 8" key="1">
    <citation type="submission" date="2024-06" db="EMBL/GenBank/DDBJ databases">
        <title>Genomic Encyclopedia of Type Strains, Phase IV (KMG-IV): sequencing the most valuable type-strain genomes for metagenomic binning, comparative biology and taxonomic classification.</title>
        <authorList>
            <person name="Goeker M."/>
        </authorList>
    </citation>
    <scope>NUCLEOTIDE SEQUENCE [LARGE SCALE GENOMIC DNA]</scope>
    <source>
        <strain evidence="7 8">DSM 105042</strain>
    </source>
</reference>
<dbReference type="Pfam" id="PF06803">
    <property type="entry name" value="DUF1232"/>
    <property type="match status" value="1"/>
</dbReference>
<gene>
    <name evidence="7" type="ORF">ABID21_003871</name>
</gene>
<evidence type="ECO:0000259" key="6">
    <source>
        <dbReference type="Pfam" id="PF06803"/>
    </source>
</evidence>
<protein>
    <submittedName>
        <fullName evidence="7">Uncharacterized membrane protein YkvA (DUF1232 family)</fullName>
    </submittedName>
</protein>
<evidence type="ECO:0000256" key="3">
    <source>
        <dbReference type="ARBA" id="ARBA00022989"/>
    </source>
</evidence>
<name>A0ABV2HB14_9HYPH</name>
<evidence type="ECO:0000256" key="2">
    <source>
        <dbReference type="ARBA" id="ARBA00022692"/>
    </source>
</evidence>
<dbReference type="Proteomes" id="UP001549031">
    <property type="component" value="Unassembled WGS sequence"/>
</dbReference>
<feature type="domain" description="DUF1232" evidence="6">
    <location>
        <begin position="48"/>
        <end position="84"/>
    </location>
</feature>
<evidence type="ECO:0000256" key="5">
    <source>
        <dbReference type="SAM" id="Phobius"/>
    </source>
</evidence>
<evidence type="ECO:0000256" key="4">
    <source>
        <dbReference type="ARBA" id="ARBA00023136"/>
    </source>
</evidence>
<sequence length="142" mass="15905">MGRYNRQSKAERQPQVWVRTAKVWAGQLKRDVVALWLAARDPWVPRYAKALAGMVAAYALSPIDLIPDFVPILGYLDDLVVVPLGILLAVRLVPPSVMADLRRAADSRQRSQSLTGMLAILAIWIICLIFVGLWFLQRTKAP</sequence>
<proteinExistence type="predicted"/>
<comment type="caution">
    <text evidence="7">The sequence shown here is derived from an EMBL/GenBank/DDBJ whole genome shotgun (WGS) entry which is preliminary data.</text>
</comment>
<evidence type="ECO:0000313" key="8">
    <source>
        <dbReference type="Proteomes" id="UP001549031"/>
    </source>
</evidence>
<keyword evidence="3 5" id="KW-1133">Transmembrane helix</keyword>
<evidence type="ECO:0000256" key="1">
    <source>
        <dbReference type="ARBA" id="ARBA00004127"/>
    </source>
</evidence>
<organism evidence="7 8">
    <name type="scientific">Pseudorhizobium tarimense</name>
    <dbReference type="NCBI Taxonomy" id="1079109"/>
    <lineage>
        <taxon>Bacteria</taxon>
        <taxon>Pseudomonadati</taxon>
        <taxon>Pseudomonadota</taxon>
        <taxon>Alphaproteobacteria</taxon>
        <taxon>Hyphomicrobiales</taxon>
        <taxon>Rhizobiaceae</taxon>
        <taxon>Rhizobium/Agrobacterium group</taxon>
        <taxon>Pseudorhizobium</taxon>
    </lineage>
</organism>